<feature type="domain" description="Helicase C-terminal" evidence="17">
    <location>
        <begin position="430"/>
        <end position="596"/>
    </location>
</feature>
<dbReference type="Gene3D" id="4.10.860.10">
    <property type="entry name" value="UVR domain"/>
    <property type="match status" value="1"/>
</dbReference>
<feature type="coiled-coil region" evidence="14">
    <location>
        <begin position="253"/>
        <end position="284"/>
    </location>
</feature>
<evidence type="ECO:0000259" key="15">
    <source>
        <dbReference type="PROSITE" id="PS50151"/>
    </source>
</evidence>
<keyword evidence="8 12" id="KW-0267">Excision nuclease</keyword>
<comment type="subcellular location">
    <subcellularLocation>
        <location evidence="1 12 13">Cytoplasm</location>
    </subcellularLocation>
</comment>
<evidence type="ECO:0000256" key="1">
    <source>
        <dbReference type="ARBA" id="ARBA00004496"/>
    </source>
</evidence>
<dbReference type="SUPFAM" id="SSF46600">
    <property type="entry name" value="C-terminal UvrC-binding domain of UvrB"/>
    <property type="match status" value="1"/>
</dbReference>
<dbReference type="InterPro" id="IPR027417">
    <property type="entry name" value="P-loop_NTPase"/>
</dbReference>
<dbReference type="InterPro" id="IPR004807">
    <property type="entry name" value="UvrB"/>
</dbReference>
<protein>
    <recommendedName>
        <fullName evidence="11 12">UvrABC system protein B</fullName>
        <shortName evidence="12">Protein UvrB</shortName>
    </recommendedName>
    <alternativeName>
        <fullName evidence="12">Excinuclease ABC subunit B</fullName>
    </alternativeName>
</protein>
<dbReference type="Pfam" id="PF12344">
    <property type="entry name" value="UvrB"/>
    <property type="match status" value="1"/>
</dbReference>
<keyword evidence="19" id="KW-1185">Reference proteome</keyword>
<keyword evidence="12 13" id="KW-0742">SOS response</keyword>
<evidence type="ECO:0000256" key="4">
    <source>
        <dbReference type="ARBA" id="ARBA00022741"/>
    </source>
</evidence>
<proteinExistence type="inferred from homology"/>
<dbReference type="RefSeq" id="WP_191270451.1">
    <property type="nucleotide sequence ID" value="NZ_BNDS01000003.1"/>
</dbReference>
<evidence type="ECO:0000256" key="12">
    <source>
        <dbReference type="HAMAP-Rule" id="MF_00204"/>
    </source>
</evidence>
<dbReference type="SUPFAM" id="SSF52540">
    <property type="entry name" value="P-loop containing nucleoside triphosphate hydrolases"/>
    <property type="match status" value="2"/>
</dbReference>
<keyword evidence="4 12" id="KW-0547">Nucleotide-binding</keyword>
<evidence type="ECO:0000313" key="18">
    <source>
        <dbReference type="EMBL" id="GHH97520.1"/>
    </source>
</evidence>
<comment type="subunit">
    <text evidence="10 12 13">Forms a heterotetramer with UvrA during the search for lesions. Interacts with UvrC in an incision complex.</text>
</comment>
<evidence type="ECO:0000259" key="16">
    <source>
        <dbReference type="PROSITE" id="PS51192"/>
    </source>
</evidence>
<dbReference type="Pfam" id="PF04851">
    <property type="entry name" value="ResIII"/>
    <property type="match status" value="1"/>
</dbReference>
<dbReference type="Pfam" id="PF17757">
    <property type="entry name" value="UvrB_inter"/>
    <property type="match status" value="1"/>
</dbReference>
<dbReference type="PANTHER" id="PTHR24029:SF0">
    <property type="entry name" value="UVRABC SYSTEM PROTEIN B"/>
    <property type="match status" value="1"/>
</dbReference>
<dbReference type="InterPro" id="IPR041471">
    <property type="entry name" value="UvrB_inter"/>
</dbReference>
<dbReference type="EMBL" id="BNDS01000003">
    <property type="protein sequence ID" value="GHH97520.1"/>
    <property type="molecule type" value="Genomic_DNA"/>
</dbReference>
<gene>
    <name evidence="12 18" type="primary">uvrB</name>
    <name evidence="18" type="ORF">AM1BK_10630</name>
</gene>
<comment type="domain">
    <text evidence="12">The beta-hairpin motif is involved in DNA binding.</text>
</comment>
<evidence type="ECO:0000256" key="10">
    <source>
        <dbReference type="ARBA" id="ARBA00026033"/>
    </source>
</evidence>
<keyword evidence="14" id="KW-0175">Coiled coil</keyword>
<dbReference type="NCBIfam" id="TIGR00631">
    <property type="entry name" value="uvrb"/>
    <property type="match status" value="1"/>
</dbReference>
<dbReference type="InterPro" id="IPR006935">
    <property type="entry name" value="Helicase/UvrB_N"/>
</dbReference>
<dbReference type="PANTHER" id="PTHR24029">
    <property type="entry name" value="UVRABC SYSTEM PROTEIN B"/>
    <property type="match status" value="1"/>
</dbReference>
<dbReference type="CDD" id="cd18790">
    <property type="entry name" value="SF2_C_UvrB"/>
    <property type="match status" value="1"/>
</dbReference>
<dbReference type="PROSITE" id="PS51192">
    <property type="entry name" value="HELICASE_ATP_BIND_1"/>
    <property type="match status" value="1"/>
</dbReference>
<keyword evidence="3 12" id="KW-0963">Cytoplasm</keyword>
<dbReference type="SMART" id="SM00487">
    <property type="entry name" value="DEXDc"/>
    <property type="match status" value="1"/>
</dbReference>
<evidence type="ECO:0000256" key="8">
    <source>
        <dbReference type="ARBA" id="ARBA00022881"/>
    </source>
</evidence>
<keyword evidence="5 12" id="KW-0227">DNA damage</keyword>
<dbReference type="PROSITE" id="PS50151">
    <property type="entry name" value="UVR"/>
    <property type="match status" value="1"/>
</dbReference>
<evidence type="ECO:0000259" key="17">
    <source>
        <dbReference type="PROSITE" id="PS51194"/>
    </source>
</evidence>
<dbReference type="SMART" id="SM00490">
    <property type="entry name" value="HELICc"/>
    <property type="match status" value="1"/>
</dbReference>
<dbReference type="Proteomes" id="UP000637074">
    <property type="component" value="Unassembled WGS sequence"/>
</dbReference>
<comment type="function">
    <text evidence="12">The UvrABC repair system catalyzes the recognition and processing of DNA lesions. A damage recognition complex composed of 2 UvrA and 2 UvrB subunits scans DNA for abnormalities. Upon binding of the UvrA(2)B(2) complex to a putative damaged site, the DNA wraps around one UvrB monomer. DNA wrap is dependent on ATP binding by UvrB and probably causes local melting of the DNA helix, facilitating insertion of UvrB beta-hairpin between the DNA strands. Then UvrB probes one DNA strand for the presence of a lesion. If a lesion is found the UvrA subunits dissociate and the UvrB-DNA preincision complex is formed. This complex is subsequently bound by UvrC and the second UvrB is released. If no lesion is found, the DNA wraps around the other UvrB subunit that will check the other stand for damage.</text>
</comment>
<evidence type="ECO:0000256" key="7">
    <source>
        <dbReference type="ARBA" id="ARBA00022840"/>
    </source>
</evidence>
<evidence type="ECO:0000256" key="3">
    <source>
        <dbReference type="ARBA" id="ARBA00022490"/>
    </source>
</evidence>
<dbReference type="CDD" id="cd17916">
    <property type="entry name" value="DEXHc_UvrB"/>
    <property type="match status" value="1"/>
</dbReference>
<name>A0ABQ3MXY1_9BACI</name>
<comment type="caution">
    <text evidence="18">The sequence shown here is derived from an EMBL/GenBank/DDBJ whole genome shotgun (WGS) entry which is preliminary data.</text>
</comment>
<keyword evidence="7 12" id="KW-0067">ATP-binding</keyword>
<dbReference type="InterPro" id="IPR001943">
    <property type="entry name" value="UVR_dom"/>
</dbReference>
<feature type="domain" description="UVR" evidence="15">
    <location>
        <begin position="623"/>
        <end position="658"/>
    </location>
</feature>
<keyword evidence="6 12" id="KW-0228">DNA excision</keyword>
<evidence type="ECO:0000256" key="13">
    <source>
        <dbReference type="RuleBase" id="RU003587"/>
    </source>
</evidence>
<sequence length="658" mass="75783">MENQFELVSKYSPQGDQPGAIKELVEGICENKRYQTLLGATGTGKTFTISNVIKEVNKPTLVIAHNKTLAGQLYSEFKEFFPNNAVEYFVSYYDYYQPEAYVPQTDTFIEKDASINDEIDKLRHSATSSLFERNDVIIIASVSCIYGLGNPEEYREMVLSLRTGMEIERNQLLHRLVDIQYERNDIDFKRGTFRVRGDVVEIFPASRDEHCIRVEFFGDEIDRIREVDALTGEIMGEREHVAIFPASHFVTREEKMRIAIENIEKELEEQLAVLRADDKLLEAQRLEQRTRYDLEMMREMGFCSGIENYSRHLTLREAGATPYTLLDYFPEDFLIVIDESHVTLPQIRGMFNGDKARKQVLVDHGFRLPSALDNRPLMFDEFEKHIHNIVFVSATPGPYEIEHTPTMVEQIIRPTGLLDPIIDVRPIEGQIDDLIGEIQDRVKRNERVLITTLTKKMSEDLTDYLKEIGIKIQYLHSEVKTLERIEIIRELRLGTYDVLVGINLLREGLDIPEVSLVAILDADKEGFLRSERSLIQTIGRAARNENGRVIMYADRMTDSMEKAISETKRRRAIQEEYNLKHGITPKTIQKGIRDVIRATHAAEDVEEYKPSASFGKMTKKEKDKLIADMEKEMKAAAKALDFERAAELRDLILELKAD</sequence>
<feature type="short sequence motif" description="Beta-hairpin" evidence="12">
    <location>
        <begin position="92"/>
        <end position="115"/>
    </location>
</feature>
<dbReference type="NCBIfam" id="NF003673">
    <property type="entry name" value="PRK05298.1"/>
    <property type="match status" value="1"/>
</dbReference>
<organism evidence="18 19">
    <name type="scientific">Neobacillus kokaensis</name>
    <dbReference type="NCBI Taxonomy" id="2759023"/>
    <lineage>
        <taxon>Bacteria</taxon>
        <taxon>Bacillati</taxon>
        <taxon>Bacillota</taxon>
        <taxon>Bacilli</taxon>
        <taxon>Bacillales</taxon>
        <taxon>Bacillaceae</taxon>
        <taxon>Neobacillus</taxon>
    </lineage>
</organism>
<keyword evidence="9 12" id="KW-0234">DNA repair</keyword>
<dbReference type="HAMAP" id="MF_00204">
    <property type="entry name" value="UvrB"/>
    <property type="match status" value="1"/>
</dbReference>
<dbReference type="InterPro" id="IPR024759">
    <property type="entry name" value="UvrB_YAD/RRR_dom"/>
</dbReference>
<evidence type="ECO:0000256" key="5">
    <source>
        <dbReference type="ARBA" id="ARBA00022763"/>
    </source>
</evidence>
<evidence type="ECO:0000256" key="14">
    <source>
        <dbReference type="SAM" id="Coils"/>
    </source>
</evidence>
<accession>A0ABQ3MXY1</accession>
<evidence type="ECO:0000313" key="19">
    <source>
        <dbReference type="Proteomes" id="UP000637074"/>
    </source>
</evidence>
<evidence type="ECO:0000256" key="9">
    <source>
        <dbReference type="ARBA" id="ARBA00023204"/>
    </source>
</evidence>
<comment type="similarity">
    <text evidence="2 12 13">Belongs to the UvrB family.</text>
</comment>
<evidence type="ECO:0000256" key="11">
    <source>
        <dbReference type="ARBA" id="ARBA00029504"/>
    </source>
</evidence>
<evidence type="ECO:0000256" key="2">
    <source>
        <dbReference type="ARBA" id="ARBA00008533"/>
    </source>
</evidence>
<dbReference type="Pfam" id="PF00271">
    <property type="entry name" value="Helicase_C"/>
    <property type="match status" value="1"/>
</dbReference>
<dbReference type="InterPro" id="IPR036876">
    <property type="entry name" value="UVR_dom_sf"/>
</dbReference>
<dbReference type="Pfam" id="PF02151">
    <property type="entry name" value="UVR"/>
    <property type="match status" value="1"/>
</dbReference>
<feature type="domain" description="Helicase ATP-binding" evidence="16">
    <location>
        <begin position="26"/>
        <end position="160"/>
    </location>
</feature>
<dbReference type="InterPro" id="IPR001650">
    <property type="entry name" value="Helicase_C-like"/>
</dbReference>
<reference evidence="18 19" key="1">
    <citation type="journal article" date="2022" name="Int. J. Syst. Evol. Microbiol.">
        <title>Neobacillus kokaensis sp. nov., isolated from soil.</title>
        <authorList>
            <person name="Yuki K."/>
            <person name="Matsubara H."/>
            <person name="Yamaguchi S."/>
        </authorList>
    </citation>
    <scope>NUCLEOTIDE SEQUENCE [LARGE SCALE GENOMIC DNA]</scope>
    <source>
        <strain evidence="18 19">LOB 377</strain>
    </source>
</reference>
<feature type="coiled-coil region" evidence="14">
    <location>
        <begin position="619"/>
        <end position="646"/>
    </location>
</feature>
<feature type="binding site" evidence="12">
    <location>
        <begin position="39"/>
        <end position="46"/>
    </location>
    <ligand>
        <name>ATP</name>
        <dbReference type="ChEBI" id="CHEBI:30616"/>
    </ligand>
</feature>
<evidence type="ECO:0000256" key="6">
    <source>
        <dbReference type="ARBA" id="ARBA00022769"/>
    </source>
</evidence>
<dbReference type="InterPro" id="IPR014001">
    <property type="entry name" value="Helicase_ATP-bd"/>
</dbReference>
<dbReference type="PROSITE" id="PS51194">
    <property type="entry name" value="HELICASE_CTER"/>
    <property type="match status" value="1"/>
</dbReference>
<dbReference type="Gene3D" id="3.40.50.300">
    <property type="entry name" value="P-loop containing nucleotide triphosphate hydrolases"/>
    <property type="match status" value="3"/>
</dbReference>